<evidence type="ECO:0000256" key="1">
    <source>
        <dbReference type="ARBA" id="ARBA00022723"/>
    </source>
</evidence>
<feature type="region of interest" description="Disordered" evidence="5">
    <location>
        <begin position="38"/>
        <end position="90"/>
    </location>
</feature>
<evidence type="ECO:0000313" key="8">
    <source>
        <dbReference type="EMBL" id="CAE0433126.1"/>
    </source>
</evidence>
<reference evidence="8" key="1">
    <citation type="submission" date="2021-01" db="EMBL/GenBank/DDBJ databases">
        <authorList>
            <person name="Corre E."/>
            <person name="Pelletier E."/>
            <person name="Niang G."/>
            <person name="Scheremetjew M."/>
            <person name="Finn R."/>
            <person name="Kale V."/>
            <person name="Holt S."/>
            <person name="Cochrane G."/>
            <person name="Meng A."/>
            <person name="Brown T."/>
            <person name="Cohen L."/>
        </authorList>
    </citation>
    <scope>NUCLEOTIDE SEQUENCE</scope>
    <source>
        <strain evidence="8">GSBS06</strain>
    </source>
</reference>
<organism evidence="8">
    <name type="scientific">Aplanochytrium stocchinoi</name>
    <dbReference type="NCBI Taxonomy" id="215587"/>
    <lineage>
        <taxon>Eukaryota</taxon>
        <taxon>Sar</taxon>
        <taxon>Stramenopiles</taxon>
        <taxon>Bigyra</taxon>
        <taxon>Labyrinthulomycetes</taxon>
        <taxon>Thraustochytrida</taxon>
        <taxon>Thraustochytriidae</taxon>
        <taxon>Aplanochytrium</taxon>
    </lineage>
</organism>
<dbReference type="Pfam" id="PF18044">
    <property type="entry name" value="zf-CCCH_4"/>
    <property type="match status" value="1"/>
</dbReference>
<feature type="domain" description="C3H1-type" evidence="6">
    <location>
        <begin position="13"/>
        <end position="40"/>
    </location>
</feature>
<dbReference type="PROSITE" id="PS51999">
    <property type="entry name" value="ZF_GRF"/>
    <property type="match status" value="1"/>
</dbReference>
<name>A0A7S3LM83_9STRA</name>
<evidence type="ECO:0008006" key="9">
    <source>
        <dbReference type="Google" id="ProtNLM"/>
    </source>
</evidence>
<feature type="domain" description="GRF-type" evidence="7">
    <location>
        <begin position="88"/>
        <end position="134"/>
    </location>
</feature>
<evidence type="ECO:0000259" key="6">
    <source>
        <dbReference type="PROSITE" id="PS50103"/>
    </source>
</evidence>
<proteinExistence type="predicted"/>
<evidence type="ECO:0000256" key="5">
    <source>
        <dbReference type="SAM" id="MobiDB-lite"/>
    </source>
</evidence>
<keyword evidence="3 4" id="KW-0862">Zinc</keyword>
<dbReference type="InterPro" id="IPR010666">
    <property type="entry name" value="Znf_GRF"/>
</dbReference>
<keyword evidence="1 4" id="KW-0479">Metal-binding</keyword>
<dbReference type="InterPro" id="IPR041367">
    <property type="entry name" value="Znf-CCCH_4"/>
</dbReference>
<sequence length="144" mass="16462">MTEIKSTNDPEKEKSVPVCSHFLKGKCTRGNNCRFSHASASVSDVQIPKKLKRKRPGAQWRSRQAEKNPNNTEDVVPIDMTKAPPPLCKGHKEPCVQRKVLKEGPNKNREYFLCPRSGRAGRKRCGFFQWCERKGKNKKLKTIL</sequence>
<evidence type="ECO:0000256" key="3">
    <source>
        <dbReference type="ARBA" id="ARBA00022833"/>
    </source>
</evidence>
<gene>
    <name evidence="8" type="ORF">ASTO00021_LOCUS3447</name>
</gene>
<dbReference type="EMBL" id="HBIN01004844">
    <property type="protein sequence ID" value="CAE0433126.1"/>
    <property type="molecule type" value="Transcribed_RNA"/>
</dbReference>
<dbReference type="InterPro" id="IPR000571">
    <property type="entry name" value="Znf_CCCH"/>
</dbReference>
<dbReference type="InterPro" id="IPR036855">
    <property type="entry name" value="Znf_CCCH_sf"/>
</dbReference>
<evidence type="ECO:0000259" key="7">
    <source>
        <dbReference type="PROSITE" id="PS51999"/>
    </source>
</evidence>
<evidence type="ECO:0000256" key="4">
    <source>
        <dbReference type="PROSITE-ProRule" id="PRU00723"/>
    </source>
</evidence>
<accession>A0A7S3LM83</accession>
<feature type="zinc finger region" description="C3H1-type" evidence="4">
    <location>
        <begin position="13"/>
        <end position="40"/>
    </location>
</feature>
<dbReference type="SMART" id="SM00356">
    <property type="entry name" value="ZnF_C3H1"/>
    <property type="match status" value="1"/>
</dbReference>
<dbReference type="PROSITE" id="PS50103">
    <property type="entry name" value="ZF_C3H1"/>
    <property type="match status" value="1"/>
</dbReference>
<dbReference type="Pfam" id="PF06839">
    <property type="entry name" value="Zn_ribbon_GRF"/>
    <property type="match status" value="1"/>
</dbReference>
<dbReference type="Gene3D" id="3.30.1370.210">
    <property type="match status" value="1"/>
</dbReference>
<dbReference type="AlphaFoldDB" id="A0A7S3LM83"/>
<keyword evidence="2 4" id="KW-0863">Zinc-finger</keyword>
<protein>
    <recommendedName>
        <fullName evidence="9">C3H1-type domain-containing protein</fullName>
    </recommendedName>
</protein>
<dbReference type="GO" id="GO:0008270">
    <property type="term" value="F:zinc ion binding"/>
    <property type="evidence" value="ECO:0007669"/>
    <property type="project" value="UniProtKB-KW"/>
</dbReference>
<evidence type="ECO:0000256" key="2">
    <source>
        <dbReference type="ARBA" id="ARBA00022771"/>
    </source>
</evidence>
<dbReference type="SUPFAM" id="SSF90229">
    <property type="entry name" value="CCCH zinc finger"/>
    <property type="match status" value="1"/>
</dbReference>